<sequence>MIDMMTQFVSGQTLPFCVLLGGCIIMVVEAARASRRALWGDMFSEDLEE</sequence>
<accession>A0A059GAW3</accession>
<organism evidence="1 2">
    <name type="scientific">Hyphomonas oceanitis SCH89</name>
    <dbReference type="NCBI Taxonomy" id="1280953"/>
    <lineage>
        <taxon>Bacteria</taxon>
        <taxon>Pseudomonadati</taxon>
        <taxon>Pseudomonadota</taxon>
        <taxon>Alphaproteobacteria</taxon>
        <taxon>Hyphomonadales</taxon>
        <taxon>Hyphomonadaceae</taxon>
        <taxon>Hyphomonas</taxon>
    </lineage>
</organism>
<comment type="caution">
    <text evidence="1">The sequence shown here is derived from an EMBL/GenBank/DDBJ whole genome shotgun (WGS) entry which is preliminary data.</text>
</comment>
<dbReference type="RefSeq" id="WP_155839227.1">
    <property type="nucleotide sequence ID" value="NZ_ARYL01000003.1"/>
</dbReference>
<dbReference type="STRING" id="1280953.HOC_03248"/>
<evidence type="ECO:0000313" key="2">
    <source>
        <dbReference type="Proteomes" id="UP000024942"/>
    </source>
</evidence>
<dbReference type="EMBL" id="ARYL01000003">
    <property type="protein sequence ID" value="KDA03859.1"/>
    <property type="molecule type" value="Genomic_DNA"/>
</dbReference>
<keyword evidence="2" id="KW-1185">Reference proteome</keyword>
<dbReference type="Proteomes" id="UP000024942">
    <property type="component" value="Unassembled WGS sequence"/>
</dbReference>
<dbReference type="AlphaFoldDB" id="A0A059GAW3"/>
<reference evidence="1 2" key="1">
    <citation type="journal article" date="2014" name="Antonie Van Leeuwenhoek">
        <title>Hyphomonas beringensis sp. nov. and Hyphomonas chukchiensis sp. nov., isolated from surface seawater of the Bering Sea and Chukchi Sea.</title>
        <authorList>
            <person name="Li C."/>
            <person name="Lai Q."/>
            <person name="Li G."/>
            <person name="Dong C."/>
            <person name="Wang J."/>
            <person name="Liao Y."/>
            <person name="Shao Z."/>
        </authorList>
    </citation>
    <scope>NUCLEOTIDE SEQUENCE [LARGE SCALE GENOMIC DNA]</scope>
    <source>
        <strain evidence="1 2">SCH89</strain>
    </source>
</reference>
<dbReference type="OrthoDB" id="7620256at2"/>
<proteinExistence type="predicted"/>
<name>A0A059GAW3_9PROT</name>
<dbReference type="PATRIC" id="fig|1280953.3.peg.658"/>
<evidence type="ECO:0000313" key="1">
    <source>
        <dbReference type="EMBL" id="KDA03859.1"/>
    </source>
</evidence>
<gene>
    <name evidence="1" type="ORF">HOC_03248</name>
</gene>
<protein>
    <submittedName>
        <fullName evidence="1">Uncharacterized protein</fullName>
    </submittedName>
</protein>